<keyword evidence="1" id="KW-1133">Transmembrane helix</keyword>
<dbReference type="Proteomes" id="UP000076603">
    <property type="component" value="Unassembled WGS sequence"/>
</dbReference>
<organism evidence="2 3">
    <name type="scientific">Clostridium magnum DSM 2767</name>
    <dbReference type="NCBI Taxonomy" id="1121326"/>
    <lineage>
        <taxon>Bacteria</taxon>
        <taxon>Bacillati</taxon>
        <taxon>Bacillota</taxon>
        <taxon>Clostridia</taxon>
        <taxon>Eubacteriales</taxon>
        <taxon>Clostridiaceae</taxon>
        <taxon>Clostridium</taxon>
    </lineage>
</organism>
<keyword evidence="3" id="KW-1185">Reference proteome</keyword>
<gene>
    <name evidence="2" type="ORF">CLMAG_56170</name>
</gene>
<feature type="transmembrane region" description="Helical" evidence="1">
    <location>
        <begin position="70"/>
        <end position="93"/>
    </location>
</feature>
<proteinExistence type="predicted"/>
<evidence type="ECO:0000313" key="3">
    <source>
        <dbReference type="Proteomes" id="UP000076603"/>
    </source>
</evidence>
<feature type="transmembrane region" description="Helical" evidence="1">
    <location>
        <begin position="37"/>
        <end position="58"/>
    </location>
</feature>
<dbReference type="AlphaFoldDB" id="A0A162QXZ9"/>
<dbReference type="STRING" id="1121326.CLMAG_56170"/>
<comment type="caution">
    <text evidence="2">The sequence shown here is derived from an EMBL/GenBank/DDBJ whole genome shotgun (WGS) entry which is preliminary data.</text>
</comment>
<protein>
    <submittedName>
        <fullName evidence="2">Uncharacterized protein</fullName>
    </submittedName>
</protein>
<keyword evidence="1" id="KW-0812">Transmembrane</keyword>
<keyword evidence="1" id="KW-0472">Membrane</keyword>
<evidence type="ECO:0000313" key="2">
    <source>
        <dbReference type="EMBL" id="KZL89131.1"/>
    </source>
</evidence>
<sequence length="118" mass="14258">MVEKKKVIRKILRLVYSYDEDFFIEWSKTIRKGFFKYFFKTSIPFCTLYVILGFFFILEKRRFFGFEQGDILPIALIIGIILGVIFSIMSWFLSNRRYDDLKQKKLESENINNNNKKV</sequence>
<accession>A0A162QXZ9</accession>
<evidence type="ECO:0000256" key="1">
    <source>
        <dbReference type="SAM" id="Phobius"/>
    </source>
</evidence>
<dbReference type="EMBL" id="LWAE01000011">
    <property type="protein sequence ID" value="KZL89131.1"/>
    <property type="molecule type" value="Genomic_DNA"/>
</dbReference>
<reference evidence="2 3" key="1">
    <citation type="submission" date="2016-04" db="EMBL/GenBank/DDBJ databases">
        <title>Genome sequence of Clostridium magnum DSM 2767.</title>
        <authorList>
            <person name="Poehlein A."/>
            <person name="Uhlig R."/>
            <person name="Fischer R."/>
            <person name="Bahl H."/>
            <person name="Daniel R."/>
        </authorList>
    </citation>
    <scope>NUCLEOTIDE SEQUENCE [LARGE SCALE GENOMIC DNA]</scope>
    <source>
        <strain evidence="2 3">DSM 2767</strain>
    </source>
</reference>
<name>A0A162QXZ9_9CLOT</name>
<dbReference type="PATRIC" id="fig|1121326.3.peg.5677"/>